<dbReference type="Gene3D" id="3.40.50.300">
    <property type="entry name" value="P-loop containing nucleotide triphosphate hydrolases"/>
    <property type="match status" value="1"/>
</dbReference>
<evidence type="ECO:0000256" key="1">
    <source>
        <dbReference type="ARBA" id="ARBA00022448"/>
    </source>
</evidence>
<dbReference type="EMBL" id="LAZR01068681">
    <property type="protein sequence ID" value="KKK49183.1"/>
    <property type="molecule type" value="Genomic_DNA"/>
</dbReference>
<evidence type="ECO:0000313" key="5">
    <source>
        <dbReference type="EMBL" id="KKK49183.1"/>
    </source>
</evidence>
<keyword evidence="2" id="KW-0547">Nucleotide-binding</keyword>
<keyword evidence="3" id="KW-0067">ATP-binding</keyword>
<feature type="domain" description="ABC transporter" evidence="4">
    <location>
        <begin position="22"/>
        <end position="204"/>
    </location>
</feature>
<feature type="non-terminal residue" evidence="5">
    <location>
        <position position="204"/>
    </location>
</feature>
<dbReference type="AlphaFoldDB" id="A0A0F8VXU0"/>
<sequence length="204" mass="22939">MGDTLTDNHMDAIHLGYMTTILEVRNLTKSFRSLKAVDDVSFSIPQGACFGLLGPNGAGKTTTIEIIEGIKKPSSGEVLYKGKPRDRKFSEQTGIQFQSTALMDYLKTHEVLTLFSKLYPRSQSIDHLIELCQLEEFLDTYATRLSGGQRQRLLLAVALINDPEILFLDEPTTGLDPQSRRNFWSLIRDIKAQGKTVLLTTHYM</sequence>
<evidence type="ECO:0000256" key="2">
    <source>
        <dbReference type="ARBA" id="ARBA00022741"/>
    </source>
</evidence>
<gene>
    <name evidence="5" type="ORF">LCGC14_3137610</name>
</gene>
<dbReference type="InterPro" id="IPR003593">
    <property type="entry name" value="AAA+_ATPase"/>
</dbReference>
<comment type="caution">
    <text evidence="5">The sequence shown here is derived from an EMBL/GenBank/DDBJ whole genome shotgun (WGS) entry which is preliminary data.</text>
</comment>
<dbReference type="Pfam" id="PF00005">
    <property type="entry name" value="ABC_tran"/>
    <property type="match status" value="1"/>
</dbReference>
<dbReference type="PROSITE" id="PS50893">
    <property type="entry name" value="ABC_TRANSPORTER_2"/>
    <property type="match status" value="1"/>
</dbReference>
<proteinExistence type="predicted"/>
<dbReference type="SUPFAM" id="SSF52540">
    <property type="entry name" value="P-loop containing nucleoside triphosphate hydrolases"/>
    <property type="match status" value="1"/>
</dbReference>
<dbReference type="PANTHER" id="PTHR42711:SF17">
    <property type="entry name" value="ABC TRANSPORTER ATP-BINDING PROTEIN"/>
    <property type="match status" value="1"/>
</dbReference>
<dbReference type="CDD" id="cd03230">
    <property type="entry name" value="ABC_DR_subfamily_A"/>
    <property type="match status" value="1"/>
</dbReference>
<protein>
    <recommendedName>
        <fullName evidence="4">ABC transporter domain-containing protein</fullName>
    </recommendedName>
</protein>
<dbReference type="InterPro" id="IPR017871">
    <property type="entry name" value="ABC_transporter-like_CS"/>
</dbReference>
<dbReference type="SMART" id="SM00382">
    <property type="entry name" value="AAA"/>
    <property type="match status" value="1"/>
</dbReference>
<dbReference type="GO" id="GO:0016887">
    <property type="term" value="F:ATP hydrolysis activity"/>
    <property type="evidence" value="ECO:0007669"/>
    <property type="project" value="InterPro"/>
</dbReference>
<dbReference type="GO" id="GO:0005524">
    <property type="term" value="F:ATP binding"/>
    <property type="evidence" value="ECO:0007669"/>
    <property type="project" value="UniProtKB-KW"/>
</dbReference>
<dbReference type="InterPro" id="IPR003439">
    <property type="entry name" value="ABC_transporter-like_ATP-bd"/>
</dbReference>
<dbReference type="PANTHER" id="PTHR42711">
    <property type="entry name" value="ABC TRANSPORTER ATP-BINDING PROTEIN"/>
    <property type="match status" value="1"/>
</dbReference>
<name>A0A0F8VXU0_9ZZZZ</name>
<dbReference type="InterPro" id="IPR050763">
    <property type="entry name" value="ABC_transporter_ATP-binding"/>
</dbReference>
<dbReference type="InterPro" id="IPR027417">
    <property type="entry name" value="P-loop_NTPase"/>
</dbReference>
<reference evidence="5" key="1">
    <citation type="journal article" date="2015" name="Nature">
        <title>Complex archaea that bridge the gap between prokaryotes and eukaryotes.</title>
        <authorList>
            <person name="Spang A."/>
            <person name="Saw J.H."/>
            <person name="Jorgensen S.L."/>
            <person name="Zaremba-Niedzwiedzka K."/>
            <person name="Martijn J."/>
            <person name="Lind A.E."/>
            <person name="van Eijk R."/>
            <person name="Schleper C."/>
            <person name="Guy L."/>
            <person name="Ettema T.J."/>
        </authorList>
    </citation>
    <scope>NUCLEOTIDE SEQUENCE</scope>
</reference>
<evidence type="ECO:0000259" key="4">
    <source>
        <dbReference type="PROSITE" id="PS50893"/>
    </source>
</evidence>
<dbReference type="PROSITE" id="PS00211">
    <property type="entry name" value="ABC_TRANSPORTER_1"/>
    <property type="match status" value="1"/>
</dbReference>
<keyword evidence="1" id="KW-0813">Transport</keyword>
<organism evidence="5">
    <name type="scientific">marine sediment metagenome</name>
    <dbReference type="NCBI Taxonomy" id="412755"/>
    <lineage>
        <taxon>unclassified sequences</taxon>
        <taxon>metagenomes</taxon>
        <taxon>ecological metagenomes</taxon>
    </lineage>
</organism>
<evidence type="ECO:0000256" key="3">
    <source>
        <dbReference type="ARBA" id="ARBA00022840"/>
    </source>
</evidence>
<accession>A0A0F8VXU0</accession>